<name>A0A397BUI9_APHAT</name>
<keyword evidence="1" id="KW-0378">Hydrolase</keyword>
<dbReference type="Gene3D" id="3.20.20.190">
    <property type="entry name" value="Phosphatidylinositol (PI) phosphodiesterase"/>
    <property type="match status" value="1"/>
</dbReference>
<dbReference type="InterPro" id="IPR051578">
    <property type="entry name" value="GDPD"/>
</dbReference>
<dbReference type="Proteomes" id="UP000266239">
    <property type="component" value="Unassembled WGS sequence"/>
</dbReference>
<dbReference type="InterPro" id="IPR030395">
    <property type="entry name" value="GP_PDE_dom"/>
</dbReference>
<dbReference type="PANTHER" id="PTHR22958">
    <property type="entry name" value="GLYCEROPHOSPHORYL DIESTER PHOSPHODIESTERASE"/>
    <property type="match status" value="1"/>
</dbReference>
<organism evidence="3 4">
    <name type="scientific">Aphanomyces astaci</name>
    <name type="common">Crayfish plague agent</name>
    <dbReference type="NCBI Taxonomy" id="112090"/>
    <lineage>
        <taxon>Eukaryota</taxon>
        <taxon>Sar</taxon>
        <taxon>Stramenopiles</taxon>
        <taxon>Oomycota</taxon>
        <taxon>Saprolegniomycetes</taxon>
        <taxon>Saprolegniales</taxon>
        <taxon>Verrucalvaceae</taxon>
        <taxon>Aphanomyces</taxon>
    </lineage>
</organism>
<dbReference type="AlphaFoldDB" id="A0A397BUI9"/>
<dbReference type="SUPFAM" id="SSF52266">
    <property type="entry name" value="SGNH hydrolase"/>
    <property type="match status" value="1"/>
</dbReference>
<gene>
    <name evidence="3" type="ORF">DYB25_013337</name>
</gene>
<evidence type="ECO:0000313" key="3">
    <source>
        <dbReference type="EMBL" id="RHY23206.1"/>
    </source>
</evidence>
<proteinExistence type="predicted"/>
<dbReference type="EMBL" id="QUTA01003532">
    <property type="protein sequence ID" value="RHY23206.1"/>
    <property type="molecule type" value="Genomic_DNA"/>
</dbReference>
<protein>
    <recommendedName>
        <fullName evidence="2">GP-PDE domain-containing protein</fullName>
    </recommendedName>
</protein>
<evidence type="ECO:0000256" key="1">
    <source>
        <dbReference type="ARBA" id="ARBA00022801"/>
    </source>
</evidence>
<evidence type="ECO:0000259" key="2">
    <source>
        <dbReference type="Pfam" id="PF03009"/>
    </source>
</evidence>
<comment type="caution">
    <text evidence="3">The sequence shown here is derived from an EMBL/GenBank/DDBJ whole genome shotgun (WGS) entry which is preliminary data.</text>
</comment>
<dbReference type="PANTHER" id="PTHR22958:SF1">
    <property type="entry name" value="GLYCEROPHOSPHOCHOLINE PHOSPHODIESTERASE GPCPD1"/>
    <property type="match status" value="1"/>
</dbReference>
<dbReference type="Pfam" id="PF03009">
    <property type="entry name" value="GDPD"/>
    <property type="match status" value="1"/>
</dbReference>
<dbReference type="GO" id="GO:0046475">
    <property type="term" value="P:glycerophospholipid catabolic process"/>
    <property type="evidence" value="ECO:0007669"/>
    <property type="project" value="TreeGrafter"/>
</dbReference>
<reference evidence="3 4" key="1">
    <citation type="submission" date="2018-08" db="EMBL/GenBank/DDBJ databases">
        <title>Aphanomyces genome sequencing and annotation.</title>
        <authorList>
            <person name="Minardi D."/>
            <person name="Oidtmann B."/>
            <person name="Van Der Giezen M."/>
            <person name="Studholme D.J."/>
        </authorList>
    </citation>
    <scope>NUCLEOTIDE SEQUENCE [LARGE SCALE GENOMIC DNA]</scope>
    <source>
        <strain evidence="3 4">Yx</strain>
    </source>
</reference>
<evidence type="ECO:0000313" key="4">
    <source>
        <dbReference type="Proteomes" id="UP000266239"/>
    </source>
</evidence>
<feature type="domain" description="GP-PDE" evidence="2">
    <location>
        <begin position="5"/>
        <end position="108"/>
    </location>
</feature>
<dbReference type="InterPro" id="IPR017946">
    <property type="entry name" value="PLC-like_Pdiesterase_TIM-brl"/>
</dbReference>
<dbReference type="GO" id="GO:0008081">
    <property type="term" value="F:phosphoric diester hydrolase activity"/>
    <property type="evidence" value="ECO:0007669"/>
    <property type="project" value="InterPro"/>
</dbReference>
<sequence>MAFGRSRHVVFSCFAPDVCVLLRAKQSTYRVYFLTCGVDVEHLVWDTRCIALNHAVAFSQVEQLHGIVTNSDPLLDKPALIPAIKNNTQLDVFTWGDHNTSHAHVRQMYLFSDGLHFSIAGNQHMHQLVLESIKTNFPTLAP</sequence>
<dbReference type="SUPFAM" id="SSF51695">
    <property type="entry name" value="PLC-like phosphodiesterases"/>
    <property type="match status" value="1"/>
</dbReference>
<accession>A0A397BUI9</accession>